<sequence length="411" mass="42890">MHSNFKSGTALLLALGITAGATAPIVMTAPAFAQATFPDVASNYWAAQFIQELASRNIIEGFPDGSFRPNEAVTRAQFAALIRKAFPNAQNVRTPINFSDVPTNFWASQAIQDAYTSGFLAGYPGGTFRPNENIPRAQVLVSLANGLNYTSAGSADAVLQAYTDAASIPGFARNSIAAATERRIVVNYPDVRFLSPNQTATRADVAAFIYQALVSSGQVAAIQSPYIVGQVAPPQAVTIPAGTAIPLRYENAERILLAKNEPQPTPITLTVAQNIVTADGTVLIPAGSQVAGQLVVSQDAAQFVASELVLANGQRLPISATSDAITETESIRRGSNTGSLLKNAALGSAAAAGIAAVTGDRNIRAGEVLIGTGVGALAGLIFGGDRVDLISIRPNSDLNLRLTTDFQLPRQ</sequence>
<dbReference type="PANTHER" id="PTHR43308">
    <property type="entry name" value="OUTER MEMBRANE PROTEIN ALPHA-RELATED"/>
    <property type="match status" value="1"/>
</dbReference>
<evidence type="ECO:0000313" key="4">
    <source>
        <dbReference type="Proteomes" id="UP000646053"/>
    </source>
</evidence>
<evidence type="ECO:0000259" key="2">
    <source>
        <dbReference type="PROSITE" id="PS51272"/>
    </source>
</evidence>
<proteinExistence type="predicted"/>
<dbReference type="AlphaFoldDB" id="A0A8J7Z986"/>
<gene>
    <name evidence="3" type="ORF">GS601_15945</name>
</gene>
<dbReference type="InterPro" id="IPR051465">
    <property type="entry name" value="Cell_Envelope_Struct_Comp"/>
</dbReference>
<feature type="domain" description="SLH" evidence="2">
    <location>
        <begin position="33"/>
        <end position="96"/>
    </location>
</feature>
<feature type="signal peptide" evidence="1">
    <location>
        <begin position="1"/>
        <end position="23"/>
    </location>
</feature>
<reference evidence="3" key="1">
    <citation type="submission" date="2019-12" db="EMBL/GenBank/DDBJ databases">
        <title>High-Quality draft genome sequences of three cyanobacteria isolated from the limestone walls of the Old Cathedral of Coimbra.</title>
        <authorList>
            <person name="Tiago I."/>
            <person name="Soares F."/>
            <person name="Portugal A."/>
        </authorList>
    </citation>
    <scope>NUCLEOTIDE SEQUENCE</scope>
    <source>
        <strain evidence="3">A</strain>
    </source>
</reference>
<feature type="domain" description="SLH" evidence="2">
    <location>
        <begin position="159"/>
        <end position="223"/>
    </location>
</feature>
<protein>
    <submittedName>
        <fullName evidence="3">S-layer homology domain-containing protein</fullName>
    </submittedName>
</protein>
<dbReference type="InterPro" id="IPR001119">
    <property type="entry name" value="SLH_dom"/>
</dbReference>
<dbReference type="EMBL" id="WVIE01000019">
    <property type="protein sequence ID" value="NDJ18763.1"/>
    <property type="molecule type" value="Genomic_DNA"/>
</dbReference>
<dbReference type="PANTHER" id="PTHR43308:SF5">
    <property type="entry name" value="S-LAYER PROTEIN _ PEPTIDOGLYCAN ENDO-BETA-N-ACETYLGLUCOSAMINIDASE"/>
    <property type="match status" value="1"/>
</dbReference>
<feature type="chain" id="PRO_5035195449" evidence="1">
    <location>
        <begin position="24"/>
        <end position="411"/>
    </location>
</feature>
<dbReference type="Gene3D" id="2.40.128.260">
    <property type="entry name" value="Type IV secretion system, VirB10/TraB/TrbI"/>
    <property type="match status" value="1"/>
</dbReference>
<organism evidence="3 4">
    <name type="scientific">Myxacorys almedinensis A</name>
    <dbReference type="NCBI Taxonomy" id="2690445"/>
    <lineage>
        <taxon>Bacteria</taxon>
        <taxon>Bacillati</taxon>
        <taxon>Cyanobacteriota</taxon>
        <taxon>Cyanophyceae</taxon>
        <taxon>Leptolyngbyales</taxon>
        <taxon>Leptolyngbyaceae</taxon>
        <taxon>Myxacorys</taxon>
        <taxon>Myxacorys almedinensis</taxon>
    </lineage>
</organism>
<evidence type="ECO:0000313" key="3">
    <source>
        <dbReference type="EMBL" id="NDJ18763.1"/>
    </source>
</evidence>
<feature type="domain" description="SLH" evidence="2">
    <location>
        <begin position="97"/>
        <end position="157"/>
    </location>
</feature>
<accession>A0A8J7Z986</accession>
<dbReference type="InterPro" id="IPR042217">
    <property type="entry name" value="T4SS_VirB10/TrbI"/>
</dbReference>
<dbReference type="PROSITE" id="PS51272">
    <property type="entry name" value="SLH"/>
    <property type="match status" value="3"/>
</dbReference>
<name>A0A8J7Z986_9CYAN</name>
<dbReference type="RefSeq" id="WP_162424286.1">
    <property type="nucleotide sequence ID" value="NZ_WVIE01000019.1"/>
</dbReference>
<dbReference type="Proteomes" id="UP000646053">
    <property type="component" value="Unassembled WGS sequence"/>
</dbReference>
<comment type="caution">
    <text evidence="3">The sequence shown here is derived from an EMBL/GenBank/DDBJ whole genome shotgun (WGS) entry which is preliminary data.</text>
</comment>
<dbReference type="Pfam" id="PF00395">
    <property type="entry name" value="SLH"/>
    <property type="match status" value="3"/>
</dbReference>
<keyword evidence="1" id="KW-0732">Signal</keyword>
<evidence type="ECO:0000256" key="1">
    <source>
        <dbReference type="SAM" id="SignalP"/>
    </source>
</evidence>
<keyword evidence="4" id="KW-1185">Reference proteome</keyword>